<evidence type="ECO:0000259" key="3">
    <source>
        <dbReference type="Pfam" id="PF07859"/>
    </source>
</evidence>
<organism evidence="4 5">
    <name type="scientific">Maritalea mobilis</name>
    <dbReference type="NCBI Taxonomy" id="483324"/>
    <lineage>
        <taxon>Bacteria</taxon>
        <taxon>Pseudomonadati</taxon>
        <taxon>Pseudomonadota</taxon>
        <taxon>Alphaproteobacteria</taxon>
        <taxon>Hyphomicrobiales</taxon>
        <taxon>Devosiaceae</taxon>
        <taxon>Maritalea</taxon>
    </lineage>
</organism>
<dbReference type="InterPro" id="IPR013094">
    <property type="entry name" value="AB_hydrolase_3"/>
</dbReference>
<reference evidence="4 5" key="1">
    <citation type="submission" date="2019-03" db="EMBL/GenBank/DDBJ databases">
        <title>Genomic Encyclopedia of Type Strains, Phase III (KMG-III): the genomes of soil and plant-associated and newly described type strains.</title>
        <authorList>
            <person name="Whitman W."/>
        </authorList>
    </citation>
    <scope>NUCLEOTIDE SEQUENCE [LARGE SCALE GENOMIC DNA]</scope>
    <source>
        <strain evidence="4 5">CGMCC 1.7002</strain>
    </source>
</reference>
<dbReference type="PANTHER" id="PTHR48081:SF8">
    <property type="entry name" value="ALPHA_BETA HYDROLASE FOLD-3 DOMAIN-CONTAINING PROTEIN-RELATED"/>
    <property type="match status" value="1"/>
</dbReference>
<dbReference type="OrthoDB" id="9806180at2"/>
<dbReference type="InterPro" id="IPR050300">
    <property type="entry name" value="GDXG_lipolytic_enzyme"/>
</dbReference>
<proteinExistence type="predicted"/>
<dbReference type="GO" id="GO:0016787">
    <property type="term" value="F:hydrolase activity"/>
    <property type="evidence" value="ECO:0007669"/>
    <property type="project" value="UniProtKB-KW"/>
</dbReference>
<dbReference type="Gene3D" id="3.40.50.1820">
    <property type="entry name" value="alpha/beta hydrolase"/>
    <property type="match status" value="1"/>
</dbReference>
<dbReference type="SUPFAM" id="SSF53474">
    <property type="entry name" value="alpha/beta-Hydrolases"/>
    <property type="match status" value="1"/>
</dbReference>
<evidence type="ECO:0000313" key="4">
    <source>
        <dbReference type="EMBL" id="TDQ62031.1"/>
    </source>
</evidence>
<evidence type="ECO:0000256" key="1">
    <source>
        <dbReference type="ARBA" id="ARBA00022801"/>
    </source>
</evidence>
<feature type="domain" description="Alpha/beta hydrolase fold-3" evidence="3">
    <location>
        <begin position="101"/>
        <end position="306"/>
    </location>
</feature>
<evidence type="ECO:0000256" key="2">
    <source>
        <dbReference type="SAM" id="MobiDB-lite"/>
    </source>
</evidence>
<dbReference type="PANTHER" id="PTHR48081">
    <property type="entry name" value="AB HYDROLASE SUPERFAMILY PROTEIN C4A8.06C"/>
    <property type="match status" value="1"/>
</dbReference>
<feature type="region of interest" description="Disordered" evidence="2">
    <location>
        <begin position="1"/>
        <end position="34"/>
    </location>
</feature>
<comment type="caution">
    <text evidence="4">The sequence shown here is derived from an EMBL/GenBank/DDBJ whole genome shotgun (WGS) entry which is preliminary data.</text>
</comment>
<gene>
    <name evidence="4" type="ORF">ATL17_3135</name>
</gene>
<dbReference type="RefSeq" id="WP_133573703.1">
    <property type="nucleotide sequence ID" value="NZ_SNYR01000003.1"/>
</dbReference>
<name>A0A4R6VGS9_9HYPH</name>
<keyword evidence="1" id="KW-0378">Hydrolase</keyword>
<dbReference type="AlphaFoldDB" id="A0A4R6VGS9"/>
<dbReference type="Pfam" id="PF07859">
    <property type="entry name" value="Abhydrolase_3"/>
    <property type="match status" value="1"/>
</dbReference>
<dbReference type="InterPro" id="IPR029058">
    <property type="entry name" value="AB_hydrolase_fold"/>
</dbReference>
<evidence type="ECO:0000313" key="5">
    <source>
        <dbReference type="Proteomes" id="UP000295391"/>
    </source>
</evidence>
<accession>A0A4R6VGS9</accession>
<feature type="compositionally biased region" description="Pro residues" evidence="2">
    <location>
        <begin position="1"/>
        <end position="11"/>
    </location>
</feature>
<protein>
    <submittedName>
        <fullName evidence="4">Acetyl esterase/lipase</fullName>
    </submittedName>
</protein>
<dbReference type="Proteomes" id="UP000295391">
    <property type="component" value="Unassembled WGS sequence"/>
</dbReference>
<dbReference type="EMBL" id="SNYR01000003">
    <property type="protein sequence ID" value="TDQ62031.1"/>
    <property type="molecule type" value="Genomic_DNA"/>
</dbReference>
<sequence length="333" mass="35877">MSDPKPTPVPYDPEMLGPLAQMAPPDSPEMTVESLASARAGMDDMFPSFEDAIGDKPIDFAEYEVPGPKGAPDIIVSVLSPKGLKDKIAKGEAKPAPSMYNIHGGGMMVGNRRMDVPRLVDLIMEFGIVGATVEYRLAPEHPDPAPVEDCYAGLVWMAENAEMLGIDPENIIVMGGSAGGGLSAGVALLCRDRGSVKLAGQMLMCPMIDDTNSTLSSYQYLAGNTWVRSSNLLGWQCLLGDRLGTDEVSIYAAPYRAKDLTNLPPTFIEAGSAEMFRDENVEFANRIWAVGGVCELHIWSGGFHGFDFFAPESELARAALAARSSWLKRTWGI</sequence>
<keyword evidence="5" id="KW-1185">Reference proteome</keyword>